<reference evidence="9" key="1">
    <citation type="submission" date="2017-08" db="EMBL/GenBank/DDBJ databases">
        <title>Direct submision.</title>
        <authorList>
            <person name="Kim S.-J."/>
            <person name="Rhee S.-K."/>
        </authorList>
    </citation>
    <scope>NUCLEOTIDE SEQUENCE [LARGE SCALE GENOMIC DNA]</scope>
    <source>
        <strain evidence="9">GI5</strain>
    </source>
</reference>
<dbReference type="InterPro" id="IPR000119">
    <property type="entry name" value="Hist_DNA-bd"/>
</dbReference>
<evidence type="ECO:0000256" key="5">
    <source>
        <dbReference type="ARBA" id="ARBA00023125"/>
    </source>
</evidence>
<accession>A0A2K9LLI4</accession>
<dbReference type="GO" id="GO:0003677">
    <property type="term" value="F:DNA binding"/>
    <property type="evidence" value="ECO:0007669"/>
    <property type="project" value="UniProtKB-KW"/>
</dbReference>
<dbReference type="GO" id="GO:0030261">
    <property type="term" value="P:chromosome condensation"/>
    <property type="evidence" value="ECO:0007669"/>
    <property type="project" value="UniProtKB-KW"/>
</dbReference>
<gene>
    <name evidence="8" type="ORF">Kalk_12620</name>
</gene>
<dbReference type="Proteomes" id="UP000235116">
    <property type="component" value="Chromosome"/>
</dbReference>
<protein>
    <submittedName>
        <fullName evidence="8">DNA-binding protein HU</fullName>
    </submittedName>
</protein>
<evidence type="ECO:0000256" key="1">
    <source>
        <dbReference type="ARBA" id="ARBA00003819"/>
    </source>
</evidence>
<keyword evidence="4" id="KW-0226">DNA condensation</keyword>
<evidence type="ECO:0000313" key="9">
    <source>
        <dbReference type="Proteomes" id="UP000235116"/>
    </source>
</evidence>
<dbReference type="KEGG" id="kak:Kalk_12620"/>
<evidence type="ECO:0000256" key="3">
    <source>
        <dbReference type="ARBA" id="ARBA00011870"/>
    </source>
</evidence>
<dbReference type="AlphaFoldDB" id="A0A2K9LLI4"/>
<dbReference type="PANTHER" id="PTHR33175:SF3">
    <property type="entry name" value="DNA-BINDING PROTEIN HU-BETA"/>
    <property type="match status" value="1"/>
</dbReference>
<dbReference type="PANTHER" id="PTHR33175">
    <property type="entry name" value="DNA-BINDING PROTEIN HU"/>
    <property type="match status" value="1"/>
</dbReference>
<dbReference type="PRINTS" id="PR01727">
    <property type="entry name" value="DNABINDINGHU"/>
</dbReference>
<dbReference type="Pfam" id="PF00216">
    <property type="entry name" value="Bac_DNA_binding"/>
    <property type="match status" value="1"/>
</dbReference>
<proteinExistence type="inferred from homology"/>
<keyword evidence="9" id="KW-1185">Reference proteome</keyword>
<dbReference type="InterPro" id="IPR010992">
    <property type="entry name" value="IHF-like_DNA-bd_dom_sf"/>
</dbReference>
<evidence type="ECO:0000256" key="6">
    <source>
        <dbReference type="RuleBase" id="RU003939"/>
    </source>
</evidence>
<dbReference type="EMBL" id="CP022684">
    <property type="protein sequence ID" value="AUM13216.1"/>
    <property type="molecule type" value="Genomic_DNA"/>
</dbReference>
<evidence type="ECO:0000313" key="8">
    <source>
        <dbReference type="EMBL" id="AUM13216.1"/>
    </source>
</evidence>
<feature type="region of interest" description="Disordered" evidence="7">
    <location>
        <begin position="56"/>
        <end position="91"/>
    </location>
</feature>
<evidence type="ECO:0000256" key="7">
    <source>
        <dbReference type="SAM" id="MobiDB-lite"/>
    </source>
</evidence>
<dbReference type="CDD" id="cd13831">
    <property type="entry name" value="HU"/>
    <property type="match status" value="1"/>
</dbReference>
<dbReference type="Gene3D" id="4.10.520.10">
    <property type="entry name" value="IHF-like DNA-binding proteins"/>
    <property type="match status" value="1"/>
</dbReference>
<comment type="function">
    <text evidence="1">Histone-like DNA-binding protein which is capable of wrapping DNA to stabilize it, and thus to prevent its denaturation under extreme environmental conditions.</text>
</comment>
<dbReference type="SMART" id="SM00411">
    <property type="entry name" value="BHL"/>
    <property type="match status" value="1"/>
</dbReference>
<sequence>MQKSEVEAALAEKLNITKTAARDLLNVMLDQITLELSRGQRVSLPGFGVFEVRAYGPRTGRNPQTGAPIDIPAGHNAHFKPGKGLKDAISG</sequence>
<dbReference type="SUPFAM" id="SSF47729">
    <property type="entry name" value="IHF-like DNA-binding proteins"/>
    <property type="match status" value="1"/>
</dbReference>
<evidence type="ECO:0000256" key="2">
    <source>
        <dbReference type="ARBA" id="ARBA00010529"/>
    </source>
</evidence>
<name>A0A2K9LLI4_9GAMM</name>
<dbReference type="GO" id="GO:0030527">
    <property type="term" value="F:structural constituent of chromatin"/>
    <property type="evidence" value="ECO:0007669"/>
    <property type="project" value="InterPro"/>
</dbReference>
<evidence type="ECO:0000256" key="4">
    <source>
        <dbReference type="ARBA" id="ARBA00023067"/>
    </source>
</evidence>
<dbReference type="RefSeq" id="WP_101894595.1">
    <property type="nucleotide sequence ID" value="NZ_CP022684.1"/>
</dbReference>
<comment type="similarity">
    <text evidence="2 6">Belongs to the bacterial histone-like protein family.</text>
</comment>
<comment type="subunit">
    <text evidence="3">Heterodimer of an alpha and a beta chain.</text>
</comment>
<dbReference type="OrthoDB" id="9799835at2"/>
<keyword evidence="5 8" id="KW-0238">DNA-binding</keyword>
<organism evidence="8 9">
    <name type="scientific">Ketobacter alkanivorans</name>
    <dbReference type="NCBI Taxonomy" id="1917421"/>
    <lineage>
        <taxon>Bacteria</taxon>
        <taxon>Pseudomonadati</taxon>
        <taxon>Pseudomonadota</taxon>
        <taxon>Gammaproteobacteria</taxon>
        <taxon>Pseudomonadales</taxon>
        <taxon>Ketobacteraceae</taxon>
        <taxon>Ketobacter</taxon>
    </lineage>
</organism>